<sequence length="85" mass="9255">MPFEESGGASDSWMSYSHRREIPKEKEELESPSWSDSSMQLSSLERTLCWSSKLQGEQVCGADGAVISSRIATCCLIQPGASPSL</sequence>
<dbReference type="Proteomes" id="UP000887574">
    <property type="component" value="Unplaced"/>
</dbReference>
<dbReference type="AlphaFoldDB" id="A0A915DNG8"/>
<feature type="compositionally biased region" description="Basic and acidic residues" evidence="1">
    <location>
        <begin position="18"/>
        <end position="29"/>
    </location>
</feature>
<organism evidence="2 3">
    <name type="scientific">Ditylenchus dipsaci</name>
    <dbReference type="NCBI Taxonomy" id="166011"/>
    <lineage>
        <taxon>Eukaryota</taxon>
        <taxon>Metazoa</taxon>
        <taxon>Ecdysozoa</taxon>
        <taxon>Nematoda</taxon>
        <taxon>Chromadorea</taxon>
        <taxon>Rhabditida</taxon>
        <taxon>Tylenchina</taxon>
        <taxon>Tylenchomorpha</taxon>
        <taxon>Sphaerularioidea</taxon>
        <taxon>Anguinidae</taxon>
        <taxon>Anguininae</taxon>
        <taxon>Ditylenchus</taxon>
    </lineage>
</organism>
<dbReference type="WBParaSite" id="jg21448">
    <property type="protein sequence ID" value="jg21448"/>
    <property type="gene ID" value="jg21448"/>
</dbReference>
<name>A0A915DNG8_9BILA</name>
<evidence type="ECO:0000313" key="3">
    <source>
        <dbReference type="WBParaSite" id="jg21448"/>
    </source>
</evidence>
<evidence type="ECO:0000256" key="1">
    <source>
        <dbReference type="SAM" id="MobiDB-lite"/>
    </source>
</evidence>
<feature type="region of interest" description="Disordered" evidence="1">
    <location>
        <begin position="1"/>
        <end position="37"/>
    </location>
</feature>
<accession>A0A915DNG8</accession>
<protein>
    <submittedName>
        <fullName evidence="3">Uncharacterized protein</fullName>
    </submittedName>
</protein>
<reference evidence="3" key="1">
    <citation type="submission" date="2022-11" db="UniProtKB">
        <authorList>
            <consortium name="WormBaseParasite"/>
        </authorList>
    </citation>
    <scope>IDENTIFICATION</scope>
</reference>
<proteinExistence type="predicted"/>
<evidence type="ECO:0000313" key="2">
    <source>
        <dbReference type="Proteomes" id="UP000887574"/>
    </source>
</evidence>
<keyword evidence="2" id="KW-1185">Reference proteome</keyword>